<dbReference type="STRING" id="390640.SAMN04488034_105159"/>
<organism evidence="4 6">
    <name type="scientific">Salinimicrobium catena</name>
    <dbReference type="NCBI Taxonomy" id="390640"/>
    <lineage>
        <taxon>Bacteria</taxon>
        <taxon>Pseudomonadati</taxon>
        <taxon>Bacteroidota</taxon>
        <taxon>Flavobacteriia</taxon>
        <taxon>Flavobacteriales</taxon>
        <taxon>Flavobacteriaceae</taxon>
        <taxon>Salinimicrobium</taxon>
    </lineage>
</organism>
<evidence type="ECO:0000313" key="5">
    <source>
        <dbReference type="EMBL" id="SEF13644.1"/>
    </source>
</evidence>
<evidence type="ECO:0000313" key="4">
    <source>
        <dbReference type="EMBL" id="SEF13394.1"/>
    </source>
</evidence>
<evidence type="ECO:0000313" key="6">
    <source>
        <dbReference type="Proteomes" id="UP000199448"/>
    </source>
</evidence>
<keyword evidence="6" id="KW-1185">Reference proteome</keyword>
<protein>
    <submittedName>
        <fullName evidence="4">Uncharacterized protein</fullName>
    </submittedName>
</protein>
<feature type="transmembrane region" description="Helical" evidence="1">
    <location>
        <begin position="36"/>
        <end position="53"/>
    </location>
</feature>
<dbReference type="AlphaFoldDB" id="A0A1H5PIC2"/>
<name>A0A1H5PIC2_9FLAO</name>
<proteinExistence type="predicted"/>
<evidence type="ECO:0000313" key="2">
    <source>
        <dbReference type="EMBL" id="SEF04669.1"/>
    </source>
</evidence>
<keyword evidence="1" id="KW-0472">Membrane</keyword>
<dbReference type="Proteomes" id="UP000199448">
    <property type="component" value="Unassembled WGS sequence"/>
</dbReference>
<keyword evidence="1" id="KW-0812">Transmembrane</keyword>
<dbReference type="EMBL" id="FNUG01000005">
    <property type="protein sequence ID" value="SEF04669.1"/>
    <property type="molecule type" value="Genomic_DNA"/>
</dbReference>
<dbReference type="EMBL" id="FNUG01000019">
    <property type="protein sequence ID" value="SEF13394.1"/>
    <property type="molecule type" value="Genomic_DNA"/>
</dbReference>
<evidence type="ECO:0000313" key="3">
    <source>
        <dbReference type="EMBL" id="SEF13053.1"/>
    </source>
</evidence>
<accession>A0A1H5PIC2</accession>
<dbReference type="EMBL" id="FNUG01000017">
    <property type="protein sequence ID" value="SEF13053.1"/>
    <property type="molecule type" value="Genomic_DNA"/>
</dbReference>
<reference evidence="4 6" key="1">
    <citation type="submission" date="2016-10" db="EMBL/GenBank/DDBJ databases">
        <authorList>
            <person name="de Groot N.N."/>
        </authorList>
    </citation>
    <scope>NUCLEOTIDE SEQUENCE [LARGE SCALE GENOMIC DNA]</scope>
    <source>
        <strain evidence="4 6">DSM 23553</strain>
    </source>
</reference>
<keyword evidence="1" id="KW-1133">Transmembrane helix</keyword>
<sequence length="54" mass="6383">MWRTFRDLGGFIWVILKLGRTDLESEQSRENWERNILTSIVILLVLTYISIASE</sequence>
<gene>
    <name evidence="2" type="ORF">SAMN04488034_105159</name>
    <name evidence="3" type="ORF">SAMN04488034_11720</name>
    <name evidence="4" type="ORF">SAMN04488034_11913</name>
    <name evidence="5" type="ORF">SAMN04488034_1231</name>
</gene>
<dbReference type="EMBL" id="FNUG01000023">
    <property type="protein sequence ID" value="SEF13644.1"/>
    <property type="molecule type" value="Genomic_DNA"/>
</dbReference>
<evidence type="ECO:0000256" key="1">
    <source>
        <dbReference type="SAM" id="Phobius"/>
    </source>
</evidence>